<evidence type="ECO:0000313" key="2">
    <source>
        <dbReference type="EMBL" id="CRY97951.1"/>
    </source>
</evidence>
<geneLocation type="plasmid" evidence="2">
    <name>pRGRH1799</name>
</geneLocation>
<accession>A0A0H5Q7E9</accession>
<evidence type="ECO:0000256" key="1">
    <source>
        <dbReference type="SAM" id="MobiDB-lite"/>
    </source>
</evidence>
<keyword evidence="2" id="KW-0614">Plasmid</keyword>
<dbReference type="AlphaFoldDB" id="A0A0H5Q7E9"/>
<reference evidence="2" key="2">
    <citation type="submission" date="2015-07" db="EMBL/GenBank/DDBJ databases">
        <title>Plasmids, circular viruses and viroids from rat gut.</title>
        <authorList>
            <person name="Jorgensen T.J."/>
            <person name="Hansen M.A."/>
            <person name="Xu Z."/>
            <person name="Tabak M.A."/>
            <person name="Sorensen S.J."/>
            <person name="Hansen L.H."/>
        </authorList>
    </citation>
    <scope>NUCLEOTIDE SEQUENCE</scope>
    <source>
        <plasmid evidence="2">pRGRH1799</plasmid>
    </source>
</reference>
<evidence type="ECO:0008006" key="3">
    <source>
        <dbReference type="Google" id="ProtNLM"/>
    </source>
</evidence>
<reference evidence="2" key="1">
    <citation type="submission" date="2015-06" db="EMBL/GenBank/DDBJ databases">
        <authorList>
            <person name="Joergensen T."/>
        </authorList>
    </citation>
    <scope>NUCLEOTIDE SEQUENCE</scope>
    <source>
        <plasmid evidence="2">pRGRH1799</plasmid>
    </source>
</reference>
<name>A0A0H5Q7E9_9ZZZZ</name>
<dbReference type="InterPro" id="IPR009444">
    <property type="entry name" value="Conjugal_tfr_TraD_a-type"/>
</dbReference>
<proteinExistence type="predicted"/>
<feature type="region of interest" description="Disordered" evidence="1">
    <location>
        <begin position="75"/>
        <end position="106"/>
    </location>
</feature>
<dbReference type="EMBL" id="LN854298">
    <property type="protein sequence ID" value="CRY97951.1"/>
    <property type="molecule type" value="Genomic_DNA"/>
</dbReference>
<sequence length="106" mass="10976">MRKPRDIDAELKALADKAKGLKAKRVLQLGELVTVTGADALDLETLAGALLAAVNGAKSAEQKEAWRSEGAAFFQRRGRKGRSDVEAQKSGDGGGAGSNTGGDPAR</sequence>
<dbReference type="Pfam" id="PF06412">
    <property type="entry name" value="TraD"/>
    <property type="match status" value="1"/>
</dbReference>
<feature type="compositionally biased region" description="Gly residues" evidence="1">
    <location>
        <begin position="91"/>
        <end position="100"/>
    </location>
</feature>
<organism evidence="2">
    <name type="scientific">uncultured prokaryote</name>
    <dbReference type="NCBI Taxonomy" id="198431"/>
    <lineage>
        <taxon>unclassified sequences</taxon>
        <taxon>environmental samples</taxon>
    </lineage>
</organism>
<protein>
    <recommendedName>
        <fullName evidence="3">Conjugal transfer protein TraC</fullName>
    </recommendedName>
</protein>